<protein>
    <submittedName>
        <fullName evidence="1">Uncharacterized protein</fullName>
    </submittedName>
</protein>
<dbReference type="Proteomes" id="UP000828048">
    <property type="component" value="Chromosome 10"/>
</dbReference>
<evidence type="ECO:0000313" key="2">
    <source>
        <dbReference type="Proteomes" id="UP000828048"/>
    </source>
</evidence>
<name>A0ACB7XG93_9ERIC</name>
<proteinExistence type="predicted"/>
<evidence type="ECO:0000313" key="1">
    <source>
        <dbReference type="EMBL" id="KAH7839386.1"/>
    </source>
</evidence>
<keyword evidence="2" id="KW-1185">Reference proteome</keyword>
<accession>A0ACB7XG93</accession>
<organism evidence="1 2">
    <name type="scientific">Vaccinium darrowii</name>
    <dbReference type="NCBI Taxonomy" id="229202"/>
    <lineage>
        <taxon>Eukaryota</taxon>
        <taxon>Viridiplantae</taxon>
        <taxon>Streptophyta</taxon>
        <taxon>Embryophyta</taxon>
        <taxon>Tracheophyta</taxon>
        <taxon>Spermatophyta</taxon>
        <taxon>Magnoliopsida</taxon>
        <taxon>eudicotyledons</taxon>
        <taxon>Gunneridae</taxon>
        <taxon>Pentapetalae</taxon>
        <taxon>asterids</taxon>
        <taxon>Ericales</taxon>
        <taxon>Ericaceae</taxon>
        <taxon>Vaccinioideae</taxon>
        <taxon>Vaccinieae</taxon>
        <taxon>Vaccinium</taxon>
    </lineage>
</organism>
<gene>
    <name evidence="1" type="ORF">Vadar_003496</name>
</gene>
<reference evidence="1 2" key="1">
    <citation type="journal article" date="2021" name="Hortic Res">
        <title>High-quality reference genome and annotation aids understanding of berry development for evergreen blueberry (Vaccinium darrowii).</title>
        <authorList>
            <person name="Yu J."/>
            <person name="Hulse-Kemp A.M."/>
            <person name="Babiker E."/>
            <person name="Staton M."/>
        </authorList>
    </citation>
    <scope>NUCLEOTIDE SEQUENCE [LARGE SCALE GENOMIC DNA]</scope>
    <source>
        <strain evidence="2">cv. NJ 8807/NJ 8810</strain>
        <tissue evidence="1">Young leaf</tissue>
    </source>
</reference>
<comment type="caution">
    <text evidence="1">The sequence shown here is derived from an EMBL/GenBank/DDBJ whole genome shotgun (WGS) entry which is preliminary data.</text>
</comment>
<sequence>MDEDCFAVDVINEVVEEAIPYILTKDPLEACLAHYGHDEYDMGQTIAEVNLVLNSAPPTWQAKFEPLPALAHEPTPPSIEAPPKLELKPLPANLNGYTVYYKYPRHDQVQSYGNLPPNCSVIELPAVSELRNRNGSDVFSVLASEFSIKFHVSKECLECCRKGGRRDHDGQHFSCKKEKEAQAIRICKVNYFELIDVILLDIGRRTELDIDTRDRQTMLSLVMSSHVVRVTGAKGSTTAHKQLPDRESFNCGTHGQIKFPLSNTTFSQCGLFIVQNCRDLVPKLNLGVQGLLYDLNSTNVQQNSTLNFFHNIPWYHLVQVLHDNSISPELDKQQGSYFHGNDSYRSCRGYTVYYKYPHHYPVQSNGSFPPNCSVIELPVVSKPPGNRNASDLFSVLASEFSIEFHVSNACRECRRKRGRCDRDGLDHFLCKKEKGISKLILILGTENGMFHRTSIRRTLPLISYQKLTLKEVVPTFGACVFSYAELEQTTHDFDPSKVLGDGGFGTIYHGKKGHCSDYYLQHHQDCVGSRTYEGN</sequence>
<dbReference type="EMBL" id="CM037160">
    <property type="protein sequence ID" value="KAH7839386.1"/>
    <property type="molecule type" value="Genomic_DNA"/>
</dbReference>